<dbReference type="InterPro" id="IPR036250">
    <property type="entry name" value="AcylCo_DH-like_C"/>
</dbReference>
<dbReference type="RefSeq" id="WP_229845332.1">
    <property type="nucleotide sequence ID" value="NZ_BMUP01000002.1"/>
</dbReference>
<dbReference type="InterPro" id="IPR013107">
    <property type="entry name" value="Acyl-CoA_DH_C"/>
</dbReference>
<gene>
    <name evidence="4" type="ORF">FHS41_005299</name>
</gene>
<evidence type="ECO:0000313" key="5">
    <source>
        <dbReference type="Proteomes" id="UP000572907"/>
    </source>
</evidence>
<proteinExistence type="predicted"/>
<reference evidence="4 5" key="1">
    <citation type="submission" date="2020-08" db="EMBL/GenBank/DDBJ databases">
        <title>Genomic Encyclopedia of Type Strains, Phase III (KMG-III): the genomes of soil and plant-associated and newly described type strains.</title>
        <authorList>
            <person name="Whitman W."/>
        </authorList>
    </citation>
    <scope>NUCLEOTIDE SEQUENCE [LARGE SCALE GENOMIC DNA]</scope>
    <source>
        <strain evidence="4 5">CECT 3237</strain>
    </source>
</reference>
<dbReference type="InterPro" id="IPR037069">
    <property type="entry name" value="AcylCoA_DH/ox_N_sf"/>
</dbReference>
<dbReference type="Proteomes" id="UP000572907">
    <property type="component" value="Unassembled WGS sequence"/>
</dbReference>
<dbReference type="GO" id="GO:0016627">
    <property type="term" value="F:oxidoreductase activity, acting on the CH-CH group of donors"/>
    <property type="evidence" value="ECO:0007669"/>
    <property type="project" value="InterPro"/>
</dbReference>
<dbReference type="Pfam" id="PF08028">
    <property type="entry name" value="Acyl-CoA_dh_2"/>
    <property type="match status" value="1"/>
</dbReference>
<dbReference type="AlphaFoldDB" id="A0A7W5F3S4"/>
<keyword evidence="5" id="KW-1185">Reference proteome</keyword>
<sequence>MTPVIAPPEPGLTETELVERAVALRPALTERQAETERLTHYPEATHEDFLRAGFYRVLQPCRYGGYEFGLPAFYRVVTEVARGCPSSGWALSLTAAHVLQVASAFGERAQEEIFGTDGEFRAASTLAPVGVAQPDGGDHMILDGTWPYSSGAPYSTHYVGQTLRAPEKPGDAPGPLVLFCAPREMWTVLDDWHGVLGLRGSGSNSIRMAQARIPAHHTVEAGLLDLPVEGGSPGSKLHGNPMYAGRAPSFFHGELAAIMIGTAYAAADEYARILAARPLTLEPDRTRADLHDYQRNLGEALGIIHTAHAALQQTAQEWMEACRRNVSGETPFTTAEDNRLALTFLHAGRMAWDVLQGTLFRTAGSRHARDGERMQRYFRDAATYWTHIGPSMAEPLARRVGCDRLGLPSGHIPLIP</sequence>
<organism evidence="4 5">
    <name type="scientific">Streptomyces violarus</name>
    <dbReference type="NCBI Taxonomy" id="67380"/>
    <lineage>
        <taxon>Bacteria</taxon>
        <taxon>Bacillati</taxon>
        <taxon>Actinomycetota</taxon>
        <taxon>Actinomycetes</taxon>
        <taxon>Kitasatosporales</taxon>
        <taxon>Streptomycetaceae</taxon>
        <taxon>Streptomyces</taxon>
    </lineage>
</organism>
<dbReference type="InterPro" id="IPR046373">
    <property type="entry name" value="Acyl-CoA_Oxase/DH_mid-dom_sf"/>
</dbReference>
<dbReference type="EMBL" id="JACHXE010000005">
    <property type="protein sequence ID" value="MBB3078768.1"/>
    <property type="molecule type" value="Genomic_DNA"/>
</dbReference>
<dbReference type="Gene3D" id="2.40.110.10">
    <property type="entry name" value="Butyryl-CoA Dehydrogenase, subunit A, domain 2"/>
    <property type="match status" value="1"/>
</dbReference>
<dbReference type="Gene3D" id="1.10.540.10">
    <property type="entry name" value="Acyl-CoA dehydrogenase/oxidase, N-terminal domain"/>
    <property type="match status" value="1"/>
</dbReference>
<keyword evidence="1 4" id="KW-0560">Oxidoreductase</keyword>
<dbReference type="PIRSF" id="PIRSF016578">
    <property type="entry name" value="HsaA"/>
    <property type="match status" value="1"/>
</dbReference>
<evidence type="ECO:0000313" key="4">
    <source>
        <dbReference type="EMBL" id="MBB3078768.1"/>
    </source>
</evidence>
<dbReference type="GO" id="GO:0036383">
    <property type="term" value="F:3-hydroxy-9,10-secoandrosta-1,3,5(10)-triene-9,17-dione monooxygenase activity"/>
    <property type="evidence" value="ECO:0007669"/>
    <property type="project" value="UniProtKB-EC"/>
</dbReference>
<dbReference type="Gene3D" id="1.20.140.10">
    <property type="entry name" value="Butyryl-CoA Dehydrogenase, subunit A, domain 3"/>
    <property type="match status" value="1"/>
</dbReference>
<dbReference type="InterPro" id="IPR013786">
    <property type="entry name" value="AcylCoA_DH/ox_N"/>
</dbReference>
<dbReference type="InterPro" id="IPR009100">
    <property type="entry name" value="AcylCoA_DH/oxidase_NM_dom_sf"/>
</dbReference>
<feature type="domain" description="Acyl-CoA dehydrogenase C-terminal" evidence="3">
    <location>
        <begin position="255"/>
        <end position="389"/>
    </location>
</feature>
<name>A0A7W5F3S4_9ACTN</name>
<evidence type="ECO:0000259" key="3">
    <source>
        <dbReference type="Pfam" id="PF08028"/>
    </source>
</evidence>
<dbReference type="GO" id="GO:0050660">
    <property type="term" value="F:flavin adenine dinucleotide binding"/>
    <property type="evidence" value="ECO:0007669"/>
    <property type="project" value="InterPro"/>
</dbReference>
<evidence type="ECO:0000256" key="1">
    <source>
        <dbReference type="ARBA" id="ARBA00023002"/>
    </source>
</evidence>
<comment type="caution">
    <text evidence="4">The sequence shown here is derived from an EMBL/GenBank/DDBJ whole genome shotgun (WGS) entry which is preliminary data.</text>
</comment>
<keyword evidence="4" id="KW-0503">Monooxygenase</keyword>
<protein>
    <submittedName>
        <fullName evidence="4">3-hydroxy-9,10-secoandrosta-1,3,5(10)-triene-9, 17-dione monooxygenase</fullName>
        <ecNumber evidence="4">1.14.14.12</ecNumber>
    </submittedName>
</protein>
<dbReference type="Pfam" id="PF02771">
    <property type="entry name" value="Acyl-CoA_dh_N"/>
    <property type="match status" value="1"/>
</dbReference>
<accession>A0A7W5F3S4</accession>
<dbReference type="EC" id="1.14.14.12" evidence="4"/>
<evidence type="ECO:0000259" key="2">
    <source>
        <dbReference type="Pfam" id="PF02771"/>
    </source>
</evidence>
<feature type="domain" description="Acyl-CoA dehydrogenase/oxidase N-terminal" evidence="2">
    <location>
        <begin position="29"/>
        <end position="112"/>
    </location>
</feature>
<dbReference type="SUPFAM" id="SSF47203">
    <property type="entry name" value="Acyl-CoA dehydrogenase C-terminal domain-like"/>
    <property type="match status" value="1"/>
</dbReference>
<dbReference type="SUPFAM" id="SSF56645">
    <property type="entry name" value="Acyl-CoA dehydrogenase NM domain-like"/>
    <property type="match status" value="1"/>
</dbReference>